<accession>A0A9P9E5U7</accession>
<comment type="caution">
    <text evidence="1">The sequence shown here is derived from an EMBL/GenBank/DDBJ whole genome shotgun (WGS) entry which is preliminary data.</text>
</comment>
<dbReference type="Proteomes" id="UP000738349">
    <property type="component" value="Unassembled WGS sequence"/>
</dbReference>
<organism evidence="1 2">
    <name type="scientific">Dactylonectria macrodidyma</name>
    <dbReference type="NCBI Taxonomy" id="307937"/>
    <lineage>
        <taxon>Eukaryota</taxon>
        <taxon>Fungi</taxon>
        <taxon>Dikarya</taxon>
        <taxon>Ascomycota</taxon>
        <taxon>Pezizomycotina</taxon>
        <taxon>Sordariomycetes</taxon>
        <taxon>Hypocreomycetidae</taxon>
        <taxon>Hypocreales</taxon>
        <taxon>Nectriaceae</taxon>
        <taxon>Dactylonectria</taxon>
    </lineage>
</organism>
<keyword evidence="2" id="KW-1185">Reference proteome</keyword>
<dbReference type="AlphaFoldDB" id="A0A9P9E5U7"/>
<evidence type="ECO:0000313" key="2">
    <source>
        <dbReference type="Proteomes" id="UP000738349"/>
    </source>
</evidence>
<evidence type="ECO:0000313" key="1">
    <source>
        <dbReference type="EMBL" id="KAH7133014.1"/>
    </source>
</evidence>
<dbReference type="EMBL" id="JAGMUV010000016">
    <property type="protein sequence ID" value="KAH7133014.1"/>
    <property type="molecule type" value="Genomic_DNA"/>
</dbReference>
<protein>
    <submittedName>
        <fullName evidence="1">Uncharacterized protein</fullName>
    </submittedName>
</protein>
<proteinExistence type="predicted"/>
<name>A0A9P9E5U7_9HYPO</name>
<sequence length="232" mass="25843">MMGHRFIDSCVHTFPILRQVNILYWNKQLVSSFSRLHSRSLIGWSMIVIDSALCCFAVWTSHGISHWETRLRVSPMTELRAPEAACAPSKPTATDALSIVVVAFTDVVVEAMPSYSSTSGPIVGEEIPKKMINLHCARIMLCDGKQNKGGEEASIAVFRAGRTKSADTSVAMLREFHSSWSLLDGIVIERMEPVCRAGGKNNTTIWRDGCRRVSGMRSRARSDETSKRKRIK</sequence>
<reference evidence="1" key="1">
    <citation type="journal article" date="2021" name="Nat. Commun.">
        <title>Genetic determinants of endophytism in the Arabidopsis root mycobiome.</title>
        <authorList>
            <person name="Mesny F."/>
            <person name="Miyauchi S."/>
            <person name="Thiergart T."/>
            <person name="Pickel B."/>
            <person name="Atanasova L."/>
            <person name="Karlsson M."/>
            <person name="Huettel B."/>
            <person name="Barry K.W."/>
            <person name="Haridas S."/>
            <person name="Chen C."/>
            <person name="Bauer D."/>
            <person name="Andreopoulos W."/>
            <person name="Pangilinan J."/>
            <person name="LaButti K."/>
            <person name="Riley R."/>
            <person name="Lipzen A."/>
            <person name="Clum A."/>
            <person name="Drula E."/>
            <person name="Henrissat B."/>
            <person name="Kohler A."/>
            <person name="Grigoriev I.V."/>
            <person name="Martin F.M."/>
            <person name="Hacquard S."/>
        </authorList>
    </citation>
    <scope>NUCLEOTIDE SEQUENCE</scope>
    <source>
        <strain evidence="1">MPI-CAGE-AT-0147</strain>
    </source>
</reference>
<gene>
    <name evidence="1" type="ORF">EDB81DRAFT_128408</name>
</gene>